<dbReference type="PANTHER" id="PTHR30023">
    <property type="entry name" value="D-ALANYL-D-ALANINE CARBOXYPEPTIDASE"/>
    <property type="match status" value="1"/>
</dbReference>
<dbReference type="PROSITE" id="PS51257">
    <property type="entry name" value="PROKAR_LIPOPROTEIN"/>
    <property type="match status" value="1"/>
</dbReference>
<comment type="similarity">
    <text evidence="1">Belongs to the peptidase S13 family.</text>
</comment>
<gene>
    <name evidence="4" type="ORF">PM10SUCC1_16490</name>
</gene>
<feature type="compositionally biased region" description="Basic and acidic residues" evidence="3">
    <location>
        <begin position="104"/>
        <end position="126"/>
    </location>
</feature>
<reference evidence="4" key="1">
    <citation type="submission" date="2022-12" db="EMBL/GenBank/DDBJ databases">
        <title>Reference genome sequencing for broad-spectrum identification of bacterial and archaeal isolates by mass spectrometry.</title>
        <authorList>
            <person name="Sekiguchi Y."/>
            <person name="Tourlousse D.M."/>
        </authorList>
    </citation>
    <scope>NUCLEOTIDE SEQUENCE</scope>
    <source>
        <strain evidence="4">10succ1</strain>
    </source>
</reference>
<dbReference type="EMBL" id="BSDY01000006">
    <property type="protein sequence ID" value="GLI56135.1"/>
    <property type="molecule type" value="Genomic_DNA"/>
</dbReference>
<dbReference type="Gene3D" id="3.40.710.10">
    <property type="entry name" value="DD-peptidase/beta-lactamase superfamily"/>
    <property type="match status" value="2"/>
</dbReference>
<dbReference type="PANTHER" id="PTHR30023:SF0">
    <property type="entry name" value="PENICILLIN-SENSITIVE CARBOXYPEPTIDASE A"/>
    <property type="match status" value="1"/>
</dbReference>
<protein>
    <recommendedName>
        <fullName evidence="6">D-alanyl-D-alanine carboxypeptidase / D-alanyl-D-alanine-endopeptidase (Penicillin-binding protein 4)</fullName>
    </recommendedName>
</protein>
<feature type="compositionally biased region" description="Basic and acidic residues" evidence="3">
    <location>
        <begin position="42"/>
        <end position="95"/>
    </location>
</feature>
<name>A0A9W6LNP1_9FUSO</name>
<dbReference type="PRINTS" id="PR00922">
    <property type="entry name" value="DADACBPTASE3"/>
</dbReference>
<dbReference type="GO" id="GO:0004185">
    <property type="term" value="F:serine-type carboxypeptidase activity"/>
    <property type="evidence" value="ECO:0007669"/>
    <property type="project" value="InterPro"/>
</dbReference>
<dbReference type="GO" id="GO:0000270">
    <property type="term" value="P:peptidoglycan metabolic process"/>
    <property type="evidence" value="ECO:0007669"/>
    <property type="project" value="TreeGrafter"/>
</dbReference>
<sequence length="588" mass="65582">MKFLKNKIISSIFLFVFLVSCSSSEPREAKVSKDIVNEEVITREQSSKPIEEISTEKPAIEEKVEPAKDTHTSKSDASEKKVVPTEEEISKEKEVIIPGEDTSSQERVKEDEISDSKETEDKTEEKPKEIVIDNSFFAEKVDSIFSERGLNSSHYGIKVVNLSSGETIFERNEDSSFIPASNTKLYTGAAAMEILGKDYRFKTRLAYRGEISPDGTLNGDLYIIGGGDPTLGSKYLFNRRFNMQSKATPGRIDTQLAFLDEWADEVKSLGINRVNGKVLVDDSHFNKINTAINTWEWRDMSTSFGAPPSGVNILDNIVLVDFSRDGGTNITPSTSTVEVINDTTNSKANKVTVSAPPYGKSIVAVGEVYTSVSKEVPVPDPGLLLGDLFRKNLEKNGISINNGFEVVQTSSHSKVFFTHYSPSLERISVLMNSYSINLYAETLKLEAEKELAKTRPISISRYWYETLNLQGFRLYDGSGLSRYSRVTPNNTIELLSYMYSSEYAEDYYGSLAVAGQRGTFQDFNKPPLRNNLHGKSGTLTGVKSYSGYITNSNDELLAFSIMVNLHGLTNYQITAKLEEIMSEMYKLQ</sequence>
<dbReference type="NCBIfam" id="TIGR00666">
    <property type="entry name" value="PBP4"/>
    <property type="match status" value="1"/>
</dbReference>
<evidence type="ECO:0000313" key="4">
    <source>
        <dbReference type="EMBL" id="GLI56135.1"/>
    </source>
</evidence>
<feature type="region of interest" description="Disordered" evidence="3">
    <location>
        <begin position="42"/>
        <end position="126"/>
    </location>
</feature>
<evidence type="ECO:0008006" key="6">
    <source>
        <dbReference type="Google" id="ProtNLM"/>
    </source>
</evidence>
<comment type="caution">
    <text evidence="4">The sequence shown here is derived from an EMBL/GenBank/DDBJ whole genome shotgun (WGS) entry which is preliminary data.</text>
</comment>
<evidence type="ECO:0000256" key="2">
    <source>
        <dbReference type="ARBA" id="ARBA00022801"/>
    </source>
</evidence>
<proteinExistence type="inferred from homology"/>
<dbReference type="Pfam" id="PF02113">
    <property type="entry name" value="Peptidase_S13"/>
    <property type="match status" value="1"/>
</dbReference>
<dbReference type="Proteomes" id="UP001144471">
    <property type="component" value="Unassembled WGS sequence"/>
</dbReference>
<dbReference type="AlphaFoldDB" id="A0A9W6LNP1"/>
<organism evidence="4 5">
    <name type="scientific">Propionigenium maris DSM 9537</name>
    <dbReference type="NCBI Taxonomy" id="1123000"/>
    <lineage>
        <taxon>Bacteria</taxon>
        <taxon>Fusobacteriati</taxon>
        <taxon>Fusobacteriota</taxon>
        <taxon>Fusobacteriia</taxon>
        <taxon>Fusobacteriales</taxon>
        <taxon>Fusobacteriaceae</taxon>
        <taxon>Propionigenium</taxon>
    </lineage>
</organism>
<dbReference type="SUPFAM" id="SSF56601">
    <property type="entry name" value="beta-lactamase/transpeptidase-like"/>
    <property type="match status" value="1"/>
</dbReference>
<evidence type="ECO:0000256" key="1">
    <source>
        <dbReference type="ARBA" id="ARBA00006096"/>
    </source>
</evidence>
<evidence type="ECO:0000256" key="3">
    <source>
        <dbReference type="SAM" id="MobiDB-lite"/>
    </source>
</evidence>
<dbReference type="InterPro" id="IPR012338">
    <property type="entry name" value="Beta-lactam/transpept-like"/>
</dbReference>
<dbReference type="InterPro" id="IPR000667">
    <property type="entry name" value="Peptidase_S13"/>
</dbReference>
<accession>A0A9W6LNP1</accession>
<keyword evidence="5" id="KW-1185">Reference proteome</keyword>
<keyword evidence="2" id="KW-0378">Hydrolase</keyword>
<evidence type="ECO:0000313" key="5">
    <source>
        <dbReference type="Proteomes" id="UP001144471"/>
    </source>
</evidence>
<dbReference type="GO" id="GO:0006508">
    <property type="term" value="P:proteolysis"/>
    <property type="evidence" value="ECO:0007669"/>
    <property type="project" value="InterPro"/>
</dbReference>
<dbReference type="Gene3D" id="3.50.80.20">
    <property type="entry name" value="D-Ala-D-Ala carboxypeptidase C, peptidase S13"/>
    <property type="match status" value="1"/>
</dbReference>
<dbReference type="RefSeq" id="WP_281835061.1">
    <property type="nucleotide sequence ID" value="NZ_BSDY01000006.1"/>
</dbReference>